<feature type="compositionally biased region" description="Polar residues" evidence="4">
    <location>
        <begin position="608"/>
        <end position="625"/>
    </location>
</feature>
<dbReference type="GO" id="GO:0006303">
    <property type="term" value="P:double-strand break repair via nonhomologous end joining"/>
    <property type="evidence" value="ECO:0007669"/>
    <property type="project" value="TreeGrafter"/>
</dbReference>
<dbReference type="Gene3D" id="3.60.15.10">
    <property type="entry name" value="Ribonuclease Z/Hydroxyacylglutathione hydrolase-like"/>
    <property type="match status" value="1"/>
</dbReference>
<feature type="compositionally biased region" description="Polar residues" evidence="4">
    <location>
        <begin position="632"/>
        <end position="641"/>
    </location>
</feature>
<name>A0A9P6HD89_9AGAM</name>
<evidence type="ECO:0000313" key="6">
    <source>
        <dbReference type="Proteomes" id="UP000736335"/>
    </source>
</evidence>
<dbReference type="EMBL" id="WIUZ02000008">
    <property type="protein sequence ID" value="KAF9784697.1"/>
    <property type="molecule type" value="Genomic_DNA"/>
</dbReference>
<evidence type="ECO:0000256" key="3">
    <source>
        <dbReference type="ARBA" id="ARBA00022839"/>
    </source>
</evidence>
<sequence length="684" mass="76268">MPPGAPYRGFILPYSIRVDEFTGLPSDYPVVPKLHLLTHTHTDHLNGLSSKSFGYTVVCSEDAKQMLLRHEVFDERSLFEHGIRAEKRRTFKHLKVSPLKRKDGTLEHGGRDLLQTIPLRTPTEFNLNGEDVVTITAMDANHCPGAVMYLVQGSQGSILHTGDVRAEPSFLESVAKDPFLKPFLVQGGTRTLDAIYLDTASVWSSAEPPSKRVATDGLVDLMGRFPATTHFFVNAWTWGYEEMLTAIASHFGDKIHVDRYKHSIYSHLSHEGLLRITTREMSSTRFHACERFDRCEVVERSAKTVVYVNPVPMGSGDWSRYLDATREKLHYGEDVTSLLCPLWRHSPSSELQAFVKLFRPHRIIPNTLDQGLENLDWIAIDNMFRDCLSSHGKSITESILEDVMKNISEGDLSVKLDSWAELAGDGEKGDVALKNLEGGGEAIGTATQWMTPDEKGLKKLQRIQEHLPESLKLRLVNYIAWAKAKIQALAEERLREESQTRSERSEETEDDFYDDKGNTAHRIFAGSSFTRSERSFSAPVEGESGFFTPVSSPRKVQHHRQILTASPTPPSSIFNQGYASWFTPITPPKRLSNPPLKTPKLKKVTSILSPSTTKVNAVRPSATTKSRLEATSDPTSRSLPPSNLAPAHSSATPHNGVARLPHRPEPSPEEKNGGLKGRRGAESL</sequence>
<dbReference type="GO" id="GO:0036297">
    <property type="term" value="P:interstrand cross-link repair"/>
    <property type="evidence" value="ECO:0007669"/>
    <property type="project" value="TreeGrafter"/>
</dbReference>
<evidence type="ECO:0000256" key="2">
    <source>
        <dbReference type="ARBA" id="ARBA00022801"/>
    </source>
</evidence>
<dbReference type="GO" id="GO:0003684">
    <property type="term" value="F:damaged DNA binding"/>
    <property type="evidence" value="ECO:0007669"/>
    <property type="project" value="TreeGrafter"/>
</dbReference>
<reference evidence="5" key="1">
    <citation type="journal article" date="2020" name="Nat. Commun.">
        <title>Large-scale genome sequencing of mycorrhizal fungi provides insights into the early evolution of symbiotic traits.</title>
        <authorList>
            <person name="Miyauchi S."/>
            <person name="Kiss E."/>
            <person name="Kuo A."/>
            <person name="Drula E."/>
            <person name="Kohler A."/>
            <person name="Sanchez-Garcia M."/>
            <person name="Morin E."/>
            <person name="Andreopoulos B."/>
            <person name="Barry K.W."/>
            <person name="Bonito G."/>
            <person name="Buee M."/>
            <person name="Carver A."/>
            <person name="Chen C."/>
            <person name="Cichocki N."/>
            <person name="Clum A."/>
            <person name="Culley D."/>
            <person name="Crous P.W."/>
            <person name="Fauchery L."/>
            <person name="Girlanda M."/>
            <person name="Hayes R.D."/>
            <person name="Keri Z."/>
            <person name="LaButti K."/>
            <person name="Lipzen A."/>
            <person name="Lombard V."/>
            <person name="Magnuson J."/>
            <person name="Maillard F."/>
            <person name="Murat C."/>
            <person name="Nolan M."/>
            <person name="Ohm R.A."/>
            <person name="Pangilinan J."/>
            <person name="Pereira M.F."/>
            <person name="Perotto S."/>
            <person name="Peter M."/>
            <person name="Pfister S."/>
            <person name="Riley R."/>
            <person name="Sitrit Y."/>
            <person name="Stielow J.B."/>
            <person name="Szollosi G."/>
            <person name="Zifcakova L."/>
            <person name="Stursova M."/>
            <person name="Spatafora J.W."/>
            <person name="Tedersoo L."/>
            <person name="Vaario L.M."/>
            <person name="Yamada A."/>
            <person name="Yan M."/>
            <person name="Wang P."/>
            <person name="Xu J."/>
            <person name="Bruns T."/>
            <person name="Baldrian P."/>
            <person name="Vilgalys R."/>
            <person name="Dunand C."/>
            <person name="Henrissat B."/>
            <person name="Grigoriev I.V."/>
            <person name="Hibbett D."/>
            <person name="Nagy L.G."/>
            <person name="Martin F.M."/>
        </authorList>
    </citation>
    <scope>NUCLEOTIDE SEQUENCE</scope>
    <source>
        <strain evidence="5">UH-Tt-Lm1</strain>
    </source>
</reference>
<dbReference type="PANTHER" id="PTHR23240:SF8">
    <property type="entry name" value="PROTEIN ARTEMIS"/>
    <property type="match status" value="1"/>
</dbReference>
<dbReference type="GO" id="GO:0035312">
    <property type="term" value="F:5'-3' DNA exonuclease activity"/>
    <property type="evidence" value="ECO:0007669"/>
    <property type="project" value="TreeGrafter"/>
</dbReference>
<feature type="compositionally biased region" description="Basic and acidic residues" evidence="4">
    <location>
        <begin position="662"/>
        <end position="684"/>
    </location>
</feature>
<accession>A0A9P6HD89</accession>
<dbReference type="PANTHER" id="PTHR23240">
    <property type="entry name" value="DNA CROSS-LINK REPAIR PROTEIN PSO2/SNM1-RELATED"/>
    <property type="match status" value="1"/>
</dbReference>
<keyword evidence="3" id="KW-0269">Exonuclease</keyword>
<dbReference type="InterPro" id="IPR036866">
    <property type="entry name" value="RibonucZ/Hydroxyglut_hydro"/>
</dbReference>
<feature type="region of interest" description="Disordered" evidence="4">
    <location>
        <begin position="492"/>
        <end position="517"/>
    </location>
</feature>
<reference evidence="5" key="2">
    <citation type="submission" date="2020-11" db="EMBL/GenBank/DDBJ databases">
        <authorList>
            <consortium name="DOE Joint Genome Institute"/>
            <person name="Kuo A."/>
            <person name="Miyauchi S."/>
            <person name="Kiss E."/>
            <person name="Drula E."/>
            <person name="Kohler A."/>
            <person name="Sanchez-Garcia M."/>
            <person name="Andreopoulos B."/>
            <person name="Barry K.W."/>
            <person name="Bonito G."/>
            <person name="Buee M."/>
            <person name="Carver A."/>
            <person name="Chen C."/>
            <person name="Cichocki N."/>
            <person name="Clum A."/>
            <person name="Culley D."/>
            <person name="Crous P.W."/>
            <person name="Fauchery L."/>
            <person name="Girlanda M."/>
            <person name="Hayes R."/>
            <person name="Keri Z."/>
            <person name="Labutti K."/>
            <person name="Lipzen A."/>
            <person name="Lombard V."/>
            <person name="Magnuson J."/>
            <person name="Maillard F."/>
            <person name="Morin E."/>
            <person name="Murat C."/>
            <person name="Nolan M."/>
            <person name="Ohm R."/>
            <person name="Pangilinan J."/>
            <person name="Pereira M."/>
            <person name="Perotto S."/>
            <person name="Peter M."/>
            <person name="Riley R."/>
            <person name="Sitrit Y."/>
            <person name="Stielow B."/>
            <person name="Szollosi G."/>
            <person name="Zifcakova L."/>
            <person name="Stursova M."/>
            <person name="Spatafora J.W."/>
            <person name="Tedersoo L."/>
            <person name="Vaario L.-M."/>
            <person name="Yamada A."/>
            <person name="Yan M."/>
            <person name="Wang P."/>
            <person name="Xu J."/>
            <person name="Bruns T."/>
            <person name="Baldrian P."/>
            <person name="Vilgalys R."/>
            <person name="Henrissat B."/>
            <person name="Grigoriev I.V."/>
            <person name="Hibbett D."/>
            <person name="Nagy L.G."/>
            <person name="Martin F.M."/>
        </authorList>
    </citation>
    <scope>NUCLEOTIDE SEQUENCE</scope>
    <source>
        <strain evidence="5">UH-Tt-Lm1</strain>
    </source>
</reference>
<evidence type="ECO:0000313" key="5">
    <source>
        <dbReference type="EMBL" id="KAF9784697.1"/>
    </source>
</evidence>
<comment type="caution">
    <text evidence="5">The sequence shown here is derived from an EMBL/GenBank/DDBJ whole genome shotgun (WGS) entry which is preliminary data.</text>
</comment>
<keyword evidence="2" id="KW-0378">Hydrolase</keyword>
<dbReference type="AlphaFoldDB" id="A0A9P6HD89"/>
<dbReference type="OrthoDB" id="5561659at2759"/>
<protein>
    <submittedName>
        <fullName evidence="5">Beta-lactamase-like protein</fullName>
    </submittedName>
</protein>
<feature type="compositionally biased region" description="Basic and acidic residues" evidence="4">
    <location>
        <begin position="492"/>
        <end position="505"/>
    </location>
</feature>
<organism evidence="5 6">
    <name type="scientific">Thelephora terrestris</name>
    <dbReference type="NCBI Taxonomy" id="56493"/>
    <lineage>
        <taxon>Eukaryota</taxon>
        <taxon>Fungi</taxon>
        <taxon>Dikarya</taxon>
        <taxon>Basidiomycota</taxon>
        <taxon>Agaricomycotina</taxon>
        <taxon>Agaricomycetes</taxon>
        <taxon>Thelephorales</taxon>
        <taxon>Thelephoraceae</taxon>
        <taxon>Thelephora</taxon>
    </lineage>
</organism>
<proteinExistence type="predicted"/>
<keyword evidence="1" id="KW-0540">Nuclease</keyword>
<dbReference type="GO" id="GO:0000723">
    <property type="term" value="P:telomere maintenance"/>
    <property type="evidence" value="ECO:0007669"/>
    <property type="project" value="TreeGrafter"/>
</dbReference>
<feature type="region of interest" description="Disordered" evidence="4">
    <location>
        <begin position="608"/>
        <end position="684"/>
    </location>
</feature>
<gene>
    <name evidence="5" type="ORF">BJ322DRAFT_1219290</name>
</gene>
<dbReference type="Proteomes" id="UP000736335">
    <property type="component" value="Unassembled WGS sequence"/>
</dbReference>
<evidence type="ECO:0000256" key="4">
    <source>
        <dbReference type="SAM" id="MobiDB-lite"/>
    </source>
</evidence>
<keyword evidence="6" id="KW-1185">Reference proteome</keyword>
<dbReference type="SUPFAM" id="SSF56281">
    <property type="entry name" value="Metallo-hydrolase/oxidoreductase"/>
    <property type="match status" value="1"/>
</dbReference>
<evidence type="ECO:0000256" key="1">
    <source>
        <dbReference type="ARBA" id="ARBA00022722"/>
    </source>
</evidence>